<dbReference type="Pfam" id="PF03567">
    <property type="entry name" value="Sulfotransfer_2"/>
    <property type="match status" value="1"/>
</dbReference>
<keyword evidence="9" id="KW-0119">Carbohydrate metabolism</keyword>
<accession>A0A7M7GIG5</accession>
<evidence type="ECO:0000313" key="11">
    <source>
        <dbReference type="Proteomes" id="UP000007110"/>
    </source>
</evidence>
<protein>
    <recommendedName>
        <fullName evidence="9">Carbohydrate sulfotransferase</fullName>
        <ecNumber evidence="9">2.8.2.-</ecNumber>
    </recommendedName>
</protein>
<dbReference type="GO" id="GO:0000139">
    <property type="term" value="C:Golgi membrane"/>
    <property type="evidence" value="ECO:0007669"/>
    <property type="project" value="UniProtKB-SubCell"/>
</dbReference>
<evidence type="ECO:0000256" key="9">
    <source>
        <dbReference type="RuleBase" id="RU364020"/>
    </source>
</evidence>
<dbReference type="RefSeq" id="XP_003729447.2">
    <property type="nucleotide sequence ID" value="XM_003729399.3"/>
</dbReference>
<evidence type="ECO:0000256" key="5">
    <source>
        <dbReference type="ARBA" id="ARBA00022989"/>
    </source>
</evidence>
<evidence type="ECO:0000256" key="4">
    <source>
        <dbReference type="ARBA" id="ARBA00022692"/>
    </source>
</evidence>
<keyword evidence="4 9" id="KW-0812">Transmembrane</keyword>
<sequence length="385" mass="45277">MKVKRRLPSWVILLVFSTSFGLNVFLYIDKRPASNNLNPMFPRVIPKDDDNDESEGIVAVDEDRQSAVGDRPAKLEEKTKTTMKLHVDVLNRQKVRKTVLRKACSEFNTHPSTDRNLTKEELASLQHTLVIDKYRLLYCYVPKVGCTSWKQLFLVAYGIVDIKERQRSMHKESNSAFKTPGQLEQTEANQKLQDYTNFLFVRNPFSRLLSAYRQKMDGRNPQDRKQCPFCHPVTQWFIETDPEYLKWRNKTQPYSFLEFVRFVIAQKTQNDHWTVQYELCHPCLVEYDFIGKYETVQEDSETFLRSATNDSSLKYPDTDPAKQITNSSSDENMVKYYRTIPNDVFKSLISFFYRDLRLFGYSIPDAITRPHLRLSKLQLKLKELE</sequence>
<evidence type="ECO:0000256" key="2">
    <source>
        <dbReference type="ARBA" id="ARBA00006339"/>
    </source>
</evidence>
<name>A0A7M7GIG5_STRPU</name>
<keyword evidence="11" id="KW-1185">Reference proteome</keyword>
<evidence type="ECO:0000256" key="1">
    <source>
        <dbReference type="ARBA" id="ARBA00004323"/>
    </source>
</evidence>
<keyword evidence="7 9" id="KW-0472">Membrane</keyword>
<evidence type="ECO:0000256" key="7">
    <source>
        <dbReference type="ARBA" id="ARBA00023136"/>
    </source>
</evidence>
<dbReference type="EnsemblMetazoa" id="XM_003729399">
    <property type="protein sequence ID" value="XP_003729447"/>
    <property type="gene ID" value="LOC100894117"/>
</dbReference>
<evidence type="ECO:0000256" key="8">
    <source>
        <dbReference type="ARBA" id="ARBA00023180"/>
    </source>
</evidence>
<dbReference type="OMA" id="STHAITF"/>
<reference evidence="10" key="2">
    <citation type="submission" date="2021-01" db="UniProtKB">
        <authorList>
            <consortium name="EnsemblMetazoa"/>
        </authorList>
    </citation>
    <scope>IDENTIFICATION</scope>
</reference>
<feature type="transmembrane region" description="Helical" evidence="9">
    <location>
        <begin position="7"/>
        <end position="28"/>
    </location>
</feature>
<dbReference type="AlphaFoldDB" id="A0A7M7GIG5"/>
<keyword evidence="9" id="KW-0735">Signal-anchor</keyword>
<proteinExistence type="inferred from homology"/>
<keyword evidence="8 9" id="KW-0325">Glycoprotein</keyword>
<dbReference type="KEGG" id="spu:100894117"/>
<dbReference type="PANTHER" id="PTHR12137:SF54">
    <property type="entry name" value="CARBOHYDRATE SULFOTRANSFERASE"/>
    <property type="match status" value="1"/>
</dbReference>
<organism evidence="10 11">
    <name type="scientific">Strongylocentrotus purpuratus</name>
    <name type="common">Purple sea urchin</name>
    <dbReference type="NCBI Taxonomy" id="7668"/>
    <lineage>
        <taxon>Eukaryota</taxon>
        <taxon>Metazoa</taxon>
        <taxon>Echinodermata</taxon>
        <taxon>Eleutherozoa</taxon>
        <taxon>Echinozoa</taxon>
        <taxon>Echinoidea</taxon>
        <taxon>Euechinoidea</taxon>
        <taxon>Echinacea</taxon>
        <taxon>Camarodonta</taxon>
        <taxon>Echinidea</taxon>
        <taxon>Strongylocentrotidae</taxon>
        <taxon>Strongylocentrotus</taxon>
    </lineage>
</organism>
<dbReference type="EC" id="2.8.2.-" evidence="9"/>
<dbReference type="PANTHER" id="PTHR12137">
    <property type="entry name" value="CARBOHYDRATE SULFOTRANSFERASE"/>
    <property type="match status" value="1"/>
</dbReference>
<keyword evidence="3 9" id="KW-0808">Transferase</keyword>
<dbReference type="InterPro" id="IPR005331">
    <property type="entry name" value="Sulfotransferase"/>
</dbReference>
<reference evidence="11" key="1">
    <citation type="submission" date="2015-02" db="EMBL/GenBank/DDBJ databases">
        <title>Genome sequencing for Strongylocentrotus purpuratus.</title>
        <authorList>
            <person name="Murali S."/>
            <person name="Liu Y."/>
            <person name="Vee V."/>
            <person name="English A."/>
            <person name="Wang M."/>
            <person name="Skinner E."/>
            <person name="Han Y."/>
            <person name="Muzny D.M."/>
            <person name="Worley K.C."/>
            <person name="Gibbs R.A."/>
        </authorList>
    </citation>
    <scope>NUCLEOTIDE SEQUENCE</scope>
</reference>
<comment type="subcellular location">
    <subcellularLocation>
        <location evidence="1 9">Golgi apparatus membrane</location>
        <topology evidence="1 9">Single-pass type II membrane protein</topology>
    </subcellularLocation>
</comment>
<dbReference type="GeneID" id="100894117"/>
<evidence type="ECO:0000313" key="10">
    <source>
        <dbReference type="EnsemblMetazoa" id="XP_003729447"/>
    </source>
</evidence>
<dbReference type="GO" id="GO:0016051">
    <property type="term" value="P:carbohydrate biosynthetic process"/>
    <property type="evidence" value="ECO:0007669"/>
    <property type="project" value="InterPro"/>
</dbReference>
<keyword evidence="6 9" id="KW-0333">Golgi apparatus</keyword>
<keyword evidence="5 9" id="KW-1133">Transmembrane helix</keyword>
<evidence type="ECO:0000256" key="3">
    <source>
        <dbReference type="ARBA" id="ARBA00022679"/>
    </source>
</evidence>
<dbReference type="OrthoDB" id="2019940at2759"/>
<dbReference type="InParanoid" id="A0A7M7GIG5"/>
<dbReference type="Proteomes" id="UP000007110">
    <property type="component" value="Unassembled WGS sequence"/>
</dbReference>
<dbReference type="GO" id="GO:0008146">
    <property type="term" value="F:sulfotransferase activity"/>
    <property type="evidence" value="ECO:0000318"/>
    <property type="project" value="GO_Central"/>
</dbReference>
<dbReference type="InterPro" id="IPR018011">
    <property type="entry name" value="Carb_sulfotrans_8-10"/>
</dbReference>
<comment type="similarity">
    <text evidence="2 9">Belongs to the sulfotransferase 2 family.</text>
</comment>
<evidence type="ECO:0000256" key="6">
    <source>
        <dbReference type="ARBA" id="ARBA00023034"/>
    </source>
</evidence>